<dbReference type="SMART" id="SM00256">
    <property type="entry name" value="FBOX"/>
    <property type="match status" value="1"/>
</dbReference>
<proteinExistence type="predicted"/>
<accession>A0A8S9NYU7</accession>
<dbReference type="InterPro" id="IPR006566">
    <property type="entry name" value="FBD"/>
</dbReference>
<dbReference type="Proteomes" id="UP000712600">
    <property type="component" value="Unassembled WGS sequence"/>
</dbReference>
<dbReference type="SMART" id="SM00579">
    <property type="entry name" value="FBD"/>
    <property type="match status" value="1"/>
</dbReference>
<dbReference type="EMBL" id="QGKX02001521">
    <property type="protein sequence ID" value="KAF3507920.1"/>
    <property type="molecule type" value="Genomic_DNA"/>
</dbReference>
<dbReference type="Gene3D" id="3.80.10.10">
    <property type="entry name" value="Ribonuclease Inhibitor"/>
    <property type="match status" value="1"/>
</dbReference>
<dbReference type="InterPro" id="IPR001810">
    <property type="entry name" value="F-box_dom"/>
</dbReference>
<dbReference type="Pfam" id="PF24758">
    <property type="entry name" value="LRR_At5g56370"/>
    <property type="match status" value="1"/>
</dbReference>
<dbReference type="AlphaFoldDB" id="A0A8S9NYU7"/>
<dbReference type="Gene3D" id="1.20.1280.50">
    <property type="match status" value="1"/>
</dbReference>
<sequence length="371" mass="43253">MDRISHLPEEIISKILSFLPTRNVMRTMFLSKSWKSLWILVPRLEFDDVTHCTSRPHHYGNFRRFVDRSLLSRAAAGQVLQSLSLKSHHNFTHDDVEIWLRTAVKLGLKELELVNFIDYRSLGLKSIYTCETLVVLRLENSALNVRDHLCLRSLKTLSLIYMSYSNPNSLLRMLPSCPVLEELLLQRRSFLANPPSYKIIVPSLRRLSLIFEGYRSKGDVNLVIDTPSLKSLQIVDRSVVHIRLCLSASESWRHYIARLYSFMQVLYPDGCCFHRLKHLECHPVINPRTRHWNQPGSVPRCFSSNLEIFEWIKYEGKQYEKKLSTYILKTAVLLKKASFTARSDDYKEKLLMIQELSFSQRASSTCELVFN</sequence>
<name>A0A8S9NYU7_BRACR</name>
<dbReference type="PANTHER" id="PTHR31900:SF29">
    <property type="entry name" value="FBD-LIKE DOMAIN FAMILY PROTEIN"/>
    <property type="match status" value="1"/>
</dbReference>
<protein>
    <recommendedName>
        <fullName evidence="1">F-box domain-containing protein</fullName>
    </recommendedName>
</protein>
<dbReference type="Pfam" id="PF08387">
    <property type="entry name" value="FBD"/>
    <property type="match status" value="1"/>
</dbReference>
<feature type="domain" description="F-box" evidence="1">
    <location>
        <begin position="1"/>
        <end position="37"/>
    </location>
</feature>
<comment type="caution">
    <text evidence="2">The sequence shown here is derived from an EMBL/GenBank/DDBJ whole genome shotgun (WGS) entry which is preliminary data.</text>
</comment>
<dbReference type="SUPFAM" id="SSF81383">
    <property type="entry name" value="F-box domain"/>
    <property type="match status" value="1"/>
</dbReference>
<dbReference type="InterPro" id="IPR050232">
    <property type="entry name" value="FBL13/AtMIF1-like"/>
</dbReference>
<dbReference type="SUPFAM" id="SSF52047">
    <property type="entry name" value="RNI-like"/>
    <property type="match status" value="1"/>
</dbReference>
<reference evidence="2" key="1">
    <citation type="submission" date="2019-12" db="EMBL/GenBank/DDBJ databases">
        <title>Genome sequencing and annotation of Brassica cretica.</title>
        <authorList>
            <person name="Studholme D.J."/>
            <person name="Sarris P."/>
        </authorList>
    </citation>
    <scope>NUCLEOTIDE SEQUENCE</scope>
    <source>
        <strain evidence="2">PFS-109/04</strain>
        <tissue evidence="2">Leaf</tissue>
    </source>
</reference>
<dbReference type="PROSITE" id="PS50181">
    <property type="entry name" value="FBOX"/>
    <property type="match status" value="1"/>
</dbReference>
<dbReference type="PANTHER" id="PTHR31900">
    <property type="entry name" value="F-BOX/RNI SUPERFAMILY PROTEIN-RELATED"/>
    <property type="match status" value="1"/>
</dbReference>
<dbReference type="InterPro" id="IPR032675">
    <property type="entry name" value="LRR_dom_sf"/>
</dbReference>
<dbReference type="Pfam" id="PF00646">
    <property type="entry name" value="F-box"/>
    <property type="match status" value="1"/>
</dbReference>
<dbReference type="InterPro" id="IPR036047">
    <property type="entry name" value="F-box-like_dom_sf"/>
</dbReference>
<gene>
    <name evidence="2" type="ORF">F2Q69_00001154</name>
</gene>
<evidence type="ECO:0000313" key="3">
    <source>
        <dbReference type="Proteomes" id="UP000712600"/>
    </source>
</evidence>
<organism evidence="2 3">
    <name type="scientific">Brassica cretica</name>
    <name type="common">Mustard</name>
    <dbReference type="NCBI Taxonomy" id="69181"/>
    <lineage>
        <taxon>Eukaryota</taxon>
        <taxon>Viridiplantae</taxon>
        <taxon>Streptophyta</taxon>
        <taxon>Embryophyta</taxon>
        <taxon>Tracheophyta</taxon>
        <taxon>Spermatophyta</taxon>
        <taxon>Magnoliopsida</taxon>
        <taxon>eudicotyledons</taxon>
        <taxon>Gunneridae</taxon>
        <taxon>Pentapetalae</taxon>
        <taxon>rosids</taxon>
        <taxon>malvids</taxon>
        <taxon>Brassicales</taxon>
        <taxon>Brassicaceae</taxon>
        <taxon>Brassiceae</taxon>
        <taxon>Brassica</taxon>
    </lineage>
</organism>
<evidence type="ECO:0000259" key="1">
    <source>
        <dbReference type="PROSITE" id="PS50181"/>
    </source>
</evidence>
<dbReference type="InterPro" id="IPR055411">
    <property type="entry name" value="LRR_FXL15/At3g58940/PEG3-like"/>
</dbReference>
<evidence type="ECO:0000313" key="2">
    <source>
        <dbReference type="EMBL" id="KAF3507920.1"/>
    </source>
</evidence>